<accession>A0A5C6AZY5</accession>
<name>A0A5C6AZY5_9BACT</name>
<sequence length="238" mass="26353" precursor="true">MLFDSLYRTRCADKQRNCPVIALVAISLCCATAIADDWVPLFDGKSLDGWNASGDNKQFQIVDGVIRGASSGKTHFLCTEKEYRDFELEIEVKLHDMDLNSGIQIRTSTTRANAKGDTIASVHGPQVDLGKSPGRSGHIFGQGNGRWFTPTADLERNSLMINGAWNKVRILAKGKHIQTWINGELVGDVTLDNEIDQKYPQGVIALQVHGVKSPDKIRHVSFRNIRIREPNSVDTVVP</sequence>
<dbReference type="Pfam" id="PF06439">
    <property type="entry name" value="3keto-disac_hyd"/>
    <property type="match status" value="1"/>
</dbReference>
<feature type="chain" id="PRO_5023033061" description="3-keto-alpha-glucoside-1,2-lyase/3-keto-2-hydroxy-glucal hydratase domain-containing protein" evidence="1">
    <location>
        <begin position="36"/>
        <end position="238"/>
    </location>
</feature>
<keyword evidence="1" id="KW-0732">Signal</keyword>
<dbReference type="EMBL" id="SJPN01000003">
    <property type="protein sequence ID" value="TWU04759.1"/>
    <property type="molecule type" value="Genomic_DNA"/>
</dbReference>
<dbReference type="AlphaFoldDB" id="A0A5C6AZY5"/>
<gene>
    <name evidence="3" type="ORF">Pla52n_28030</name>
</gene>
<evidence type="ECO:0000259" key="2">
    <source>
        <dbReference type="Pfam" id="PF06439"/>
    </source>
</evidence>
<dbReference type="Proteomes" id="UP000320176">
    <property type="component" value="Unassembled WGS sequence"/>
</dbReference>
<dbReference type="GO" id="GO:0016787">
    <property type="term" value="F:hydrolase activity"/>
    <property type="evidence" value="ECO:0007669"/>
    <property type="project" value="InterPro"/>
</dbReference>
<feature type="signal peptide" evidence="1">
    <location>
        <begin position="1"/>
        <end position="35"/>
    </location>
</feature>
<comment type="caution">
    <text evidence="3">The sequence shown here is derived from an EMBL/GenBank/DDBJ whole genome shotgun (WGS) entry which is preliminary data.</text>
</comment>
<proteinExistence type="predicted"/>
<evidence type="ECO:0000256" key="1">
    <source>
        <dbReference type="SAM" id="SignalP"/>
    </source>
</evidence>
<keyword evidence="4" id="KW-1185">Reference proteome</keyword>
<dbReference type="RefSeq" id="WP_146520123.1">
    <property type="nucleotide sequence ID" value="NZ_CP151726.1"/>
</dbReference>
<evidence type="ECO:0000313" key="4">
    <source>
        <dbReference type="Proteomes" id="UP000320176"/>
    </source>
</evidence>
<dbReference type="InterPro" id="IPR010496">
    <property type="entry name" value="AL/BT2_dom"/>
</dbReference>
<feature type="domain" description="3-keto-alpha-glucoside-1,2-lyase/3-keto-2-hydroxy-glucal hydratase" evidence="2">
    <location>
        <begin position="37"/>
        <end position="228"/>
    </location>
</feature>
<evidence type="ECO:0000313" key="3">
    <source>
        <dbReference type="EMBL" id="TWU04759.1"/>
    </source>
</evidence>
<dbReference type="Gene3D" id="2.60.120.560">
    <property type="entry name" value="Exo-inulinase, domain 1"/>
    <property type="match status" value="1"/>
</dbReference>
<reference evidence="3 4" key="1">
    <citation type="submission" date="2019-02" db="EMBL/GenBank/DDBJ databases">
        <title>Deep-cultivation of Planctomycetes and their phenomic and genomic characterization uncovers novel biology.</title>
        <authorList>
            <person name="Wiegand S."/>
            <person name="Jogler M."/>
            <person name="Boedeker C."/>
            <person name="Pinto D."/>
            <person name="Vollmers J."/>
            <person name="Rivas-Marin E."/>
            <person name="Kohn T."/>
            <person name="Peeters S.H."/>
            <person name="Heuer A."/>
            <person name="Rast P."/>
            <person name="Oberbeckmann S."/>
            <person name="Bunk B."/>
            <person name="Jeske O."/>
            <person name="Meyerdierks A."/>
            <person name="Storesund J.E."/>
            <person name="Kallscheuer N."/>
            <person name="Luecker S."/>
            <person name="Lage O.M."/>
            <person name="Pohl T."/>
            <person name="Merkel B.J."/>
            <person name="Hornburger P."/>
            <person name="Mueller R.-W."/>
            <person name="Bruemmer F."/>
            <person name="Labrenz M."/>
            <person name="Spormann A.M."/>
            <person name="Op Den Camp H."/>
            <person name="Overmann J."/>
            <person name="Amann R."/>
            <person name="Jetten M.S.M."/>
            <person name="Mascher T."/>
            <person name="Medema M.H."/>
            <person name="Devos D.P."/>
            <person name="Kaster A.-K."/>
            <person name="Ovreas L."/>
            <person name="Rohde M."/>
            <person name="Galperin M.Y."/>
            <person name="Jogler C."/>
        </authorList>
    </citation>
    <scope>NUCLEOTIDE SEQUENCE [LARGE SCALE GENOMIC DNA]</scope>
    <source>
        <strain evidence="3 4">Pla52n</strain>
    </source>
</reference>
<dbReference type="OrthoDB" id="262927at2"/>
<organism evidence="3 4">
    <name type="scientific">Stieleria varia</name>
    <dbReference type="NCBI Taxonomy" id="2528005"/>
    <lineage>
        <taxon>Bacteria</taxon>
        <taxon>Pseudomonadati</taxon>
        <taxon>Planctomycetota</taxon>
        <taxon>Planctomycetia</taxon>
        <taxon>Pirellulales</taxon>
        <taxon>Pirellulaceae</taxon>
        <taxon>Stieleria</taxon>
    </lineage>
</organism>
<protein>
    <recommendedName>
        <fullName evidence="2">3-keto-alpha-glucoside-1,2-lyase/3-keto-2-hydroxy-glucal hydratase domain-containing protein</fullName>
    </recommendedName>
</protein>